<accession>A0A0E9WWQ6</accession>
<reference evidence="1" key="1">
    <citation type="submission" date="2014-11" db="EMBL/GenBank/DDBJ databases">
        <authorList>
            <person name="Amaro Gonzalez C."/>
        </authorList>
    </citation>
    <scope>NUCLEOTIDE SEQUENCE</scope>
</reference>
<name>A0A0E9WWQ6_ANGAN</name>
<protein>
    <submittedName>
        <fullName evidence="1">Uncharacterized protein</fullName>
    </submittedName>
</protein>
<sequence length="87" mass="10100">MCGQKMCRHCVMLSSHHGSKCPRNVSSILLNLHWEEDFFFQLRSLQFSVLMPEPKCLILSVVSSKFNFSSKRFHVTPILGPQHLHFI</sequence>
<proteinExistence type="predicted"/>
<organism evidence="1">
    <name type="scientific">Anguilla anguilla</name>
    <name type="common">European freshwater eel</name>
    <name type="synonym">Muraena anguilla</name>
    <dbReference type="NCBI Taxonomy" id="7936"/>
    <lineage>
        <taxon>Eukaryota</taxon>
        <taxon>Metazoa</taxon>
        <taxon>Chordata</taxon>
        <taxon>Craniata</taxon>
        <taxon>Vertebrata</taxon>
        <taxon>Euteleostomi</taxon>
        <taxon>Actinopterygii</taxon>
        <taxon>Neopterygii</taxon>
        <taxon>Teleostei</taxon>
        <taxon>Anguilliformes</taxon>
        <taxon>Anguillidae</taxon>
        <taxon>Anguilla</taxon>
    </lineage>
</organism>
<dbReference type="AlphaFoldDB" id="A0A0E9WWQ6"/>
<reference evidence="1" key="2">
    <citation type="journal article" date="2015" name="Fish Shellfish Immunol.">
        <title>Early steps in the European eel (Anguilla anguilla)-Vibrio vulnificus interaction in the gills: Role of the RtxA13 toxin.</title>
        <authorList>
            <person name="Callol A."/>
            <person name="Pajuelo D."/>
            <person name="Ebbesson L."/>
            <person name="Teles M."/>
            <person name="MacKenzie S."/>
            <person name="Amaro C."/>
        </authorList>
    </citation>
    <scope>NUCLEOTIDE SEQUENCE</scope>
</reference>
<evidence type="ECO:0000313" key="1">
    <source>
        <dbReference type="EMBL" id="JAH93843.1"/>
    </source>
</evidence>
<dbReference type="EMBL" id="GBXM01014734">
    <property type="protein sequence ID" value="JAH93843.1"/>
    <property type="molecule type" value="Transcribed_RNA"/>
</dbReference>